<protein>
    <recommendedName>
        <fullName evidence="11">Accessory protein regulator protein B</fullName>
    </recommendedName>
</protein>
<dbReference type="Proteomes" id="UP000005798">
    <property type="component" value="Unassembled WGS sequence"/>
</dbReference>
<keyword evidence="3" id="KW-0645">Protease</keyword>
<keyword evidence="7 8" id="KW-0472">Membrane</keyword>
<dbReference type="Pfam" id="PF04647">
    <property type="entry name" value="AgrB"/>
    <property type="match status" value="1"/>
</dbReference>
<reference evidence="9" key="1">
    <citation type="submission" date="2007-11" db="EMBL/GenBank/DDBJ databases">
        <authorList>
            <person name="Fulton L."/>
            <person name="Clifton S."/>
            <person name="Fulton B."/>
            <person name="Xu J."/>
            <person name="Minx P."/>
            <person name="Pepin K.H."/>
            <person name="Johnson M."/>
            <person name="Thiruvilangam P."/>
            <person name="Bhonagiri V."/>
            <person name="Nash W.E."/>
            <person name="Mardis E.R."/>
            <person name="Wilson R.K."/>
        </authorList>
    </citation>
    <scope>NUCLEOTIDE SEQUENCE [LARGE SCALE GENOMIC DNA]</scope>
    <source>
        <strain evidence="9">DSM 1402</strain>
    </source>
</reference>
<evidence type="ECO:0000256" key="8">
    <source>
        <dbReference type="SAM" id="Phobius"/>
    </source>
</evidence>
<dbReference type="GO" id="GO:0008233">
    <property type="term" value="F:peptidase activity"/>
    <property type="evidence" value="ECO:0007669"/>
    <property type="project" value="UniProtKB-KW"/>
</dbReference>
<organism evidence="9 10">
    <name type="scientific">Thomasclavelia ramosa DSM 1402</name>
    <dbReference type="NCBI Taxonomy" id="445974"/>
    <lineage>
        <taxon>Bacteria</taxon>
        <taxon>Bacillati</taxon>
        <taxon>Bacillota</taxon>
        <taxon>Erysipelotrichia</taxon>
        <taxon>Erysipelotrichales</taxon>
        <taxon>Coprobacillaceae</taxon>
        <taxon>Thomasclavelia</taxon>
    </lineage>
</organism>
<gene>
    <name evidence="9" type="ORF">CLORAM_03187</name>
</gene>
<evidence type="ECO:0000256" key="3">
    <source>
        <dbReference type="ARBA" id="ARBA00022670"/>
    </source>
</evidence>
<dbReference type="GO" id="GO:0006508">
    <property type="term" value="P:proteolysis"/>
    <property type="evidence" value="ECO:0007669"/>
    <property type="project" value="UniProtKB-KW"/>
</dbReference>
<feature type="transmembrane region" description="Helical" evidence="8">
    <location>
        <begin position="81"/>
        <end position="101"/>
    </location>
</feature>
<keyword evidence="6 8" id="KW-1133">Transmembrane helix</keyword>
<feature type="transmembrane region" description="Helical" evidence="8">
    <location>
        <begin position="172"/>
        <end position="191"/>
    </location>
</feature>
<evidence type="ECO:0000256" key="5">
    <source>
        <dbReference type="ARBA" id="ARBA00022801"/>
    </source>
</evidence>
<keyword evidence="5" id="KW-0378">Hydrolase</keyword>
<feature type="transmembrane region" description="Helical" evidence="8">
    <location>
        <begin position="38"/>
        <end position="60"/>
    </location>
</feature>
<comment type="caution">
    <text evidence="9">The sequence shown here is derived from an EMBL/GenBank/DDBJ whole genome shotgun (WGS) entry which is preliminary data.</text>
</comment>
<dbReference type="SMART" id="SM00793">
    <property type="entry name" value="AgrB"/>
    <property type="match status" value="1"/>
</dbReference>
<proteinExistence type="predicted"/>
<reference evidence="9" key="2">
    <citation type="submission" date="2014-06" db="EMBL/GenBank/DDBJ databases">
        <title>Draft genome sequence of Clostridium ramosum(DSM 1402).</title>
        <authorList>
            <person name="Sudarsanam P."/>
            <person name="Ley R."/>
            <person name="Guruge J."/>
            <person name="Turnbaugh P.J."/>
            <person name="Mahowald M."/>
            <person name="Liep D."/>
            <person name="Gordon J."/>
        </authorList>
    </citation>
    <scope>NUCLEOTIDE SEQUENCE</scope>
    <source>
        <strain evidence="9">DSM 1402</strain>
    </source>
</reference>
<dbReference type="GO" id="GO:0009372">
    <property type="term" value="P:quorum sensing"/>
    <property type="evidence" value="ECO:0007669"/>
    <property type="project" value="UniProtKB-KW"/>
</dbReference>
<dbReference type="GO" id="GO:0016020">
    <property type="term" value="C:membrane"/>
    <property type="evidence" value="ECO:0007669"/>
    <property type="project" value="InterPro"/>
</dbReference>
<feature type="transmembrane region" description="Helical" evidence="8">
    <location>
        <begin position="147"/>
        <end position="166"/>
    </location>
</feature>
<evidence type="ECO:0000256" key="2">
    <source>
        <dbReference type="ARBA" id="ARBA00022654"/>
    </source>
</evidence>
<dbReference type="HOGENOM" id="CLU_098969_1_1_9"/>
<keyword evidence="4 8" id="KW-0812">Transmembrane</keyword>
<keyword evidence="2" id="KW-0673">Quorum sensing</keyword>
<name>B0N956_9FIRM</name>
<evidence type="ECO:0008006" key="11">
    <source>
        <dbReference type="Google" id="ProtNLM"/>
    </source>
</evidence>
<dbReference type="eggNOG" id="ENOG50342VX">
    <property type="taxonomic scope" value="Bacteria"/>
</dbReference>
<keyword evidence="10" id="KW-1185">Reference proteome</keyword>
<feature type="transmembrane region" description="Helical" evidence="8">
    <location>
        <begin position="107"/>
        <end position="126"/>
    </location>
</feature>
<evidence type="ECO:0000256" key="6">
    <source>
        <dbReference type="ARBA" id="ARBA00022989"/>
    </source>
</evidence>
<evidence type="ECO:0000313" key="9">
    <source>
        <dbReference type="EMBL" id="EDS17213.1"/>
    </source>
</evidence>
<dbReference type="EMBL" id="ABFX02000013">
    <property type="protein sequence ID" value="EDS17213.1"/>
    <property type="molecule type" value="Genomic_DNA"/>
</dbReference>
<evidence type="ECO:0000256" key="1">
    <source>
        <dbReference type="ARBA" id="ARBA00022475"/>
    </source>
</evidence>
<dbReference type="InterPro" id="IPR006741">
    <property type="entry name" value="AgrB"/>
</dbReference>
<dbReference type="AlphaFoldDB" id="B0N956"/>
<evidence type="ECO:0000256" key="4">
    <source>
        <dbReference type="ARBA" id="ARBA00022692"/>
    </source>
</evidence>
<accession>B0N956</accession>
<sequence>MKGDVVMIDSLSNKLVNYLDKGNYLDEDKEIYLHGAKLIISEVIGTLLLLFLGLMTNHFIEAVVYEIVLSSTRSILGGYHCKSYAACICTYAGFFLAGVIFLNYYHFTLMTILIVCLIGSINILALGPVDNVNKVASKKKKDVFIRYSKIVLIIYLTIIAALFHIHNGYLDIMVYIFIVINLLMLGGKIDYEKSKK</sequence>
<evidence type="ECO:0000256" key="7">
    <source>
        <dbReference type="ARBA" id="ARBA00023136"/>
    </source>
</evidence>
<evidence type="ECO:0000313" key="10">
    <source>
        <dbReference type="Proteomes" id="UP000005798"/>
    </source>
</evidence>
<keyword evidence="1" id="KW-1003">Cell membrane</keyword>